<comment type="caution">
    <text evidence="2">The sequence shown here is derived from an EMBL/GenBank/DDBJ whole genome shotgun (WGS) entry which is preliminary data.</text>
</comment>
<proteinExistence type="predicted"/>
<feature type="region of interest" description="Disordered" evidence="1">
    <location>
        <begin position="12"/>
        <end position="87"/>
    </location>
</feature>
<reference evidence="2" key="2">
    <citation type="submission" date="2023-04" db="EMBL/GenBank/DDBJ databases">
        <authorList>
            <person name="Bruccoleri R.E."/>
            <person name="Oakeley E.J."/>
            <person name="Faust A.-M."/>
            <person name="Dessus-Babus S."/>
            <person name="Altorfer M."/>
            <person name="Burckhardt D."/>
            <person name="Oertli M."/>
            <person name="Naumann U."/>
            <person name="Petersen F."/>
            <person name="Wong J."/>
        </authorList>
    </citation>
    <scope>NUCLEOTIDE SEQUENCE</scope>
    <source>
        <strain evidence="2">GSM-AAB239-AS_SAM_17_03QT</strain>
        <tissue evidence="2">Leaf</tissue>
    </source>
</reference>
<dbReference type="AlphaFoldDB" id="A0AAX6FH25"/>
<protein>
    <submittedName>
        <fullName evidence="2">Leucine-rich repeat extensin-like protein 3</fullName>
    </submittedName>
</protein>
<name>A0AAX6FH25_IRIPA</name>
<evidence type="ECO:0000313" key="2">
    <source>
        <dbReference type="EMBL" id="KAJ6815697.1"/>
    </source>
</evidence>
<feature type="region of interest" description="Disordered" evidence="1">
    <location>
        <begin position="119"/>
        <end position="138"/>
    </location>
</feature>
<accession>A0AAX6FH25</accession>
<evidence type="ECO:0000256" key="1">
    <source>
        <dbReference type="SAM" id="MobiDB-lite"/>
    </source>
</evidence>
<dbReference type="EMBL" id="JANAVB010028620">
    <property type="protein sequence ID" value="KAJ6815697.1"/>
    <property type="molecule type" value="Genomic_DNA"/>
</dbReference>
<reference evidence="2" key="1">
    <citation type="journal article" date="2023" name="GigaByte">
        <title>Genome assembly of the bearded iris, Iris pallida Lam.</title>
        <authorList>
            <person name="Bruccoleri R.E."/>
            <person name="Oakeley E.J."/>
            <person name="Faust A.M.E."/>
            <person name="Altorfer M."/>
            <person name="Dessus-Babus S."/>
            <person name="Burckhardt D."/>
            <person name="Oertli M."/>
            <person name="Naumann U."/>
            <person name="Petersen F."/>
            <person name="Wong J."/>
        </authorList>
    </citation>
    <scope>NUCLEOTIDE SEQUENCE</scope>
    <source>
        <strain evidence="2">GSM-AAB239-AS_SAM_17_03QT</strain>
    </source>
</reference>
<dbReference type="Proteomes" id="UP001140949">
    <property type="component" value="Unassembled WGS sequence"/>
</dbReference>
<organism evidence="2 3">
    <name type="scientific">Iris pallida</name>
    <name type="common">Sweet iris</name>
    <dbReference type="NCBI Taxonomy" id="29817"/>
    <lineage>
        <taxon>Eukaryota</taxon>
        <taxon>Viridiplantae</taxon>
        <taxon>Streptophyta</taxon>
        <taxon>Embryophyta</taxon>
        <taxon>Tracheophyta</taxon>
        <taxon>Spermatophyta</taxon>
        <taxon>Magnoliopsida</taxon>
        <taxon>Liliopsida</taxon>
        <taxon>Asparagales</taxon>
        <taxon>Iridaceae</taxon>
        <taxon>Iridoideae</taxon>
        <taxon>Irideae</taxon>
        <taxon>Iris</taxon>
    </lineage>
</organism>
<evidence type="ECO:0000313" key="3">
    <source>
        <dbReference type="Proteomes" id="UP001140949"/>
    </source>
</evidence>
<gene>
    <name evidence="2" type="ORF">M6B38_132510</name>
</gene>
<sequence length="203" mass="21855">MAVGFSAGMAAKGVSPRWMGGGVPTEGAEEKDLTGRADSGTSVRRMERAARMASMLVSRRRSSGGSAELDSRRPSESGRRKTEVGRRSERVWADAALGLRYGRRADRWANGGAQFFPVRPAAGSTSGSPGLEVGSSGEDRRFGKAERLRWALGSGTVADRTPGEVLTSSFYFFWVMVVECRGFPAEGRRLLWSPAMEGSVVVM</sequence>
<feature type="compositionally biased region" description="Basic and acidic residues" evidence="1">
    <location>
        <begin position="69"/>
        <end position="87"/>
    </location>
</feature>
<keyword evidence="3" id="KW-1185">Reference proteome</keyword>